<dbReference type="Proteomes" id="UP000321393">
    <property type="component" value="Unassembled WGS sequence"/>
</dbReference>
<dbReference type="OrthoDB" id="2286242at2759"/>
<gene>
    <name evidence="1" type="ORF">E6C27_scaffold137G00280</name>
</gene>
<dbReference type="InterPro" id="IPR043502">
    <property type="entry name" value="DNA/RNA_pol_sf"/>
</dbReference>
<accession>A0A5A7V2S3</accession>
<dbReference type="EMBL" id="SSTE01005189">
    <property type="protein sequence ID" value="KAA0060806.1"/>
    <property type="molecule type" value="Genomic_DNA"/>
</dbReference>
<dbReference type="SUPFAM" id="SSF56672">
    <property type="entry name" value="DNA/RNA polymerases"/>
    <property type="match status" value="1"/>
</dbReference>
<proteinExistence type="predicted"/>
<name>A0A5A7V2S3_CUCMM</name>
<evidence type="ECO:0000313" key="1">
    <source>
        <dbReference type="EMBL" id="KAA0060806.1"/>
    </source>
</evidence>
<evidence type="ECO:0000313" key="2">
    <source>
        <dbReference type="Proteomes" id="UP000321393"/>
    </source>
</evidence>
<protein>
    <submittedName>
        <fullName evidence="1">Retrovirus-related Pol polyprotein from transposon 17.6</fullName>
    </submittedName>
</protein>
<dbReference type="AlphaFoldDB" id="A0A5A7V2S3"/>
<reference evidence="1 2" key="1">
    <citation type="submission" date="2019-08" db="EMBL/GenBank/DDBJ databases">
        <title>Draft genome sequences of two oriental melons (Cucumis melo L. var makuwa).</title>
        <authorList>
            <person name="Kwon S.-Y."/>
        </authorList>
    </citation>
    <scope>NUCLEOTIDE SEQUENCE [LARGE SCALE GENOMIC DNA]</scope>
    <source>
        <strain evidence="2">cv. SW 3</strain>
        <tissue evidence="1">Leaf</tissue>
    </source>
</reference>
<sequence length="61" mass="6903">MVKKEIVLGHKISNAGLEVDPTKIDVVSKLSPPPDIKPLRRFLGLLQKIYQRIFPNHQASQ</sequence>
<comment type="caution">
    <text evidence="1">The sequence shown here is derived from an EMBL/GenBank/DDBJ whole genome shotgun (WGS) entry which is preliminary data.</text>
</comment>
<organism evidence="1 2">
    <name type="scientific">Cucumis melo var. makuwa</name>
    <name type="common">Oriental melon</name>
    <dbReference type="NCBI Taxonomy" id="1194695"/>
    <lineage>
        <taxon>Eukaryota</taxon>
        <taxon>Viridiplantae</taxon>
        <taxon>Streptophyta</taxon>
        <taxon>Embryophyta</taxon>
        <taxon>Tracheophyta</taxon>
        <taxon>Spermatophyta</taxon>
        <taxon>Magnoliopsida</taxon>
        <taxon>eudicotyledons</taxon>
        <taxon>Gunneridae</taxon>
        <taxon>Pentapetalae</taxon>
        <taxon>rosids</taxon>
        <taxon>fabids</taxon>
        <taxon>Cucurbitales</taxon>
        <taxon>Cucurbitaceae</taxon>
        <taxon>Benincaseae</taxon>
        <taxon>Cucumis</taxon>
    </lineage>
</organism>